<evidence type="ECO:0000259" key="7">
    <source>
        <dbReference type="Pfam" id="PF06305"/>
    </source>
</evidence>
<evidence type="ECO:0000256" key="4">
    <source>
        <dbReference type="ARBA" id="ARBA00023136"/>
    </source>
</evidence>
<evidence type="ECO:0000256" key="6">
    <source>
        <dbReference type="SAM" id="Phobius"/>
    </source>
</evidence>
<keyword evidence="2 6" id="KW-0812">Transmembrane</keyword>
<dbReference type="InterPro" id="IPR010445">
    <property type="entry name" value="LapA_dom"/>
</dbReference>
<feature type="region of interest" description="Disordered" evidence="5">
    <location>
        <begin position="92"/>
        <end position="114"/>
    </location>
</feature>
<dbReference type="AlphaFoldDB" id="A0A381U3V4"/>
<evidence type="ECO:0000256" key="2">
    <source>
        <dbReference type="ARBA" id="ARBA00022692"/>
    </source>
</evidence>
<protein>
    <recommendedName>
        <fullName evidence="7">Lipopolysaccharide assembly protein A domain-containing protein</fullName>
    </recommendedName>
</protein>
<organism evidence="8">
    <name type="scientific">marine metagenome</name>
    <dbReference type="NCBI Taxonomy" id="408172"/>
    <lineage>
        <taxon>unclassified sequences</taxon>
        <taxon>metagenomes</taxon>
        <taxon>ecological metagenomes</taxon>
    </lineage>
</organism>
<dbReference type="GO" id="GO:0005886">
    <property type="term" value="C:plasma membrane"/>
    <property type="evidence" value="ECO:0007669"/>
    <property type="project" value="InterPro"/>
</dbReference>
<evidence type="ECO:0000256" key="1">
    <source>
        <dbReference type="ARBA" id="ARBA00022475"/>
    </source>
</evidence>
<keyword evidence="3 6" id="KW-1133">Transmembrane helix</keyword>
<feature type="transmembrane region" description="Helical" evidence="6">
    <location>
        <begin position="7"/>
        <end position="25"/>
    </location>
</feature>
<name>A0A381U3V4_9ZZZZ</name>
<keyword evidence="1" id="KW-1003">Cell membrane</keyword>
<gene>
    <name evidence="8" type="ORF">METZ01_LOCUS73997</name>
</gene>
<dbReference type="Pfam" id="PF06305">
    <property type="entry name" value="LapA_dom"/>
    <property type="match status" value="1"/>
</dbReference>
<sequence>MSTLKYIFFISLIIFVSLFAAKNMHTVEVYFFDGSSANHTIKVPTMVLISGAFGLGFLIAWFFELFAQFKLKAQLREKQKNIEKLEKELSRLNQSSDASGQLDDSTSLPNTSLF</sequence>
<dbReference type="EMBL" id="UINC01005409">
    <property type="protein sequence ID" value="SVA21143.1"/>
    <property type="molecule type" value="Genomic_DNA"/>
</dbReference>
<accession>A0A381U3V4</accession>
<feature type="transmembrane region" description="Helical" evidence="6">
    <location>
        <begin position="45"/>
        <end position="67"/>
    </location>
</feature>
<evidence type="ECO:0000313" key="8">
    <source>
        <dbReference type="EMBL" id="SVA21143.1"/>
    </source>
</evidence>
<keyword evidence="4 6" id="KW-0472">Membrane</keyword>
<evidence type="ECO:0000256" key="3">
    <source>
        <dbReference type="ARBA" id="ARBA00022989"/>
    </source>
</evidence>
<proteinExistence type="predicted"/>
<feature type="domain" description="Lipopolysaccharide assembly protein A" evidence="7">
    <location>
        <begin position="22"/>
        <end position="89"/>
    </location>
</feature>
<evidence type="ECO:0000256" key="5">
    <source>
        <dbReference type="SAM" id="MobiDB-lite"/>
    </source>
</evidence>
<reference evidence="8" key="1">
    <citation type="submission" date="2018-05" db="EMBL/GenBank/DDBJ databases">
        <authorList>
            <person name="Lanie J.A."/>
            <person name="Ng W.-L."/>
            <person name="Kazmierczak K.M."/>
            <person name="Andrzejewski T.M."/>
            <person name="Davidsen T.M."/>
            <person name="Wayne K.J."/>
            <person name="Tettelin H."/>
            <person name="Glass J.I."/>
            <person name="Rusch D."/>
            <person name="Podicherti R."/>
            <person name="Tsui H.-C.T."/>
            <person name="Winkler M.E."/>
        </authorList>
    </citation>
    <scope>NUCLEOTIDE SEQUENCE</scope>
</reference>